<proteinExistence type="predicted"/>
<gene>
    <name evidence="1" type="ORF">Goari_010625</name>
</gene>
<dbReference type="AlphaFoldDB" id="A0A7J8Y298"/>
<protein>
    <recommendedName>
        <fullName evidence="3">DUF4219 domain-containing protein</fullName>
    </recommendedName>
</protein>
<organism evidence="1 2">
    <name type="scientific">Gossypium aridum</name>
    <name type="common">American cotton</name>
    <name type="synonym">Erioxylum aridum</name>
    <dbReference type="NCBI Taxonomy" id="34290"/>
    <lineage>
        <taxon>Eukaryota</taxon>
        <taxon>Viridiplantae</taxon>
        <taxon>Streptophyta</taxon>
        <taxon>Embryophyta</taxon>
        <taxon>Tracheophyta</taxon>
        <taxon>Spermatophyta</taxon>
        <taxon>Magnoliopsida</taxon>
        <taxon>eudicotyledons</taxon>
        <taxon>Gunneridae</taxon>
        <taxon>Pentapetalae</taxon>
        <taxon>rosids</taxon>
        <taxon>malvids</taxon>
        <taxon>Malvales</taxon>
        <taxon>Malvaceae</taxon>
        <taxon>Malvoideae</taxon>
        <taxon>Gossypium</taxon>
    </lineage>
</organism>
<dbReference type="EMBL" id="JABFAA010000009">
    <property type="protein sequence ID" value="MBA0693119.1"/>
    <property type="molecule type" value="Genomic_DNA"/>
</dbReference>
<feature type="non-terminal residue" evidence="1">
    <location>
        <position position="61"/>
    </location>
</feature>
<evidence type="ECO:0008006" key="3">
    <source>
        <dbReference type="Google" id="ProtNLM"/>
    </source>
</evidence>
<comment type="caution">
    <text evidence="1">The sequence shown here is derived from an EMBL/GenBank/DDBJ whole genome shotgun (WGS) entry which is preliminary data.</text>
</comment>
<sequence length="61" mass="7319">MLEGSNYAYWKVRMKAFIKPTYEKALCLLLTCWAPPMIETKMRRTLNSKLAWTTEKEKKFE</sequence>
<evidence type="ECO:0000313" key="1">
    <source>
        <dbReference type="EMBL" id="MBA0693119.1"/>
    </source>
</evidence>
<name>A0A7J8Y298_GOSAI</name>
<reference evidence="1 2" key="1">
    <citation type="journal article" date="2019" name="Genome Biol. Evol.">
        <title>Insights into the evolution of the New World diploid cottons (Gossypium, subgenus Houzingenia) based on genome sequencing.</title>
        <authorList>
            <person name="Grover C.E."/>
            <person name="Arick M.A. 2nd"/>
            <person name="Thrash A."/>
            <person name="Conover J.L."/>
            <person name="Sanders W.S."/>
            <person name="Peterson D.G."/>
            <person name="Frelichowski J.E."/>
            <person name="Scheffler J.A."/>
            <person name="Scheffler B.E."/>
            <person name="Wendel J.F."/>
        </authorList>
    </citation>
    <scope>NUCLEOTIDE SEQUENCE [LARGE SCALE GENOMIC DNA]</scope>
    <source>
        <strain evidence="1">185</strain>
        <tissue evidence="1">Leaf</tissue>
    </source>
</reference>
<accession>A0A7J8Y298</accession>
<evidence type="ECO:0000313" key="2">
    <source>
        <dbReference type="Proteomes" id="UP000593577"/>
    </source>
</evidence>
<dbReference type="Proteomes" id="UP000593577">
    <property type="component" value="Unassembled WGS sequence"/>
</dbReference>
<keyword evidence="2" id="KW-1185">Reference proteome</keyword>